<evidence type="ECO:0000259" key="5">
    <source>
        <dbReference type="Pfam" id="PF01935"/>
    </source>
</evidence>
<proteinExistence type="inferred from homology"/>
<dbReference type="RefSeq" id="WP_011838882.1">
    <property type="nucleotide sequence ID" value="NC_009033.1"/>
</dbReference>
<evidence type="ECO:0000256" key="3">
    <source>
        <dbReference type="ARBA" id="ARBA00048954"/>
    </source>
</evidence>
<feature type="domain" description="Helicase HerA central" evidence="5">
    <location>
        <begin position="129"/>
        <end position="377"/>
    </location>
</feature>
<dbReference type="GeneID" id="4907422"/>
<comment type="catalytic activity">
    <reaction evidence="4">
        <text>ATP + H2O = ADP + phosphate + H(+)</text>
        <dbReference type="Rhea" id="RHEA:13065"/>
        <dbReference type="ChEBI" id="CHEBI:15377"/>
        <dbReference type="ChEBI" id="CHEBI:15378"/>
        <dbReference type="ChEBI" id="CHEBI:30616"/>
        <dbReference type="ChEBI" id="CHEBI:43474"/>
        <dbReference type="ChEBI" id="CHEBI:456216"/>
        <dbReference type="EC" id="5.6.2.4"/>
    </reaction>
</comment>
<gene>
    <name evidence="6" type="ordered locus">Smar_0584</name>
</gene>
<dbReference type="eggNOG" id="arCOG00282">
    <property type="taxonomic scope" value="Archaea"/>
</dbReference>
<evidence type="ECO:0000256" key="1">
    <source>
        <dbReference type="ARBA" id="ARBA00007816"/>
    </source>
</evidence>
<dbReference type="HOGENOM" id="CLU_560955_0_0_2"/>
<dbReference type="Gene3D" id="3.40.50.300">
    <property type="entry name" value="P-loop containing nucleotide triphosphate hydrolases"/>
    <property type="match status" value="2"/>
</dbReference>
<sequence>MKLIGLIGSGSSTAYAPVIIWDRVEHYAKEEQLVVVDDSRRSMRFLGVLRLIRRYEPFLDSRKRTSYVDNPDLVETGTLPHSSGYVSIIGVISENGVVEPQLPPNPGSKVYVVESPTDLSLELGGGLVIGVHKYSGIEIPLDPRGIPYHIGVVGATGTGKSRLVKAFIDEVLAKTNYNIIVFDHTGMDYSVFYKDNVVEGSRTVLDISLITDMILYRTGLNRNTYEPYIMVSLLSYIYNYIREKHPELLQELIGSSSGGRQKTLVPKTPSFQEFLNKIDYSRLQEILAEKNIVWDITSFKEQLIRTLQNMRARDSSKIRLGIALDVYLGKQFFESLNKRDMLPRDIVGYAGNNRLVVVDLSTEDLEARRYIVSSVINELWRIIEEKREPINTLVVIDEAHNYACRSCGVSHRAITRIAREGRKWGLGVLLATQRIIDIDPEIRGNINTWLFSKLQTPGDFNELKGYMDLSGISENTLAILGKREFFVAGLMNPLRIPILIKVRTVE</sequence>
<dbReference type="GO" id="GO:0043139">
    <property type="term" value="F:5'-3' DNA helicase activity"/>
    <property type="evidence" value="ECO:0007669"/>
    <property type="project" value="UniProtKB-EC"/>
</dbReference>
<comment type="catalytic activity">
    <reaction evidence="3">
        <text>ATP + H2O = ADP + phosphate + H(+)</text>
        <dbReference type="Rhea" id="RHEA:13065"/>
        <dbReference type="ChEBI" id="CHEBI:15377"/>
        <dbReference type="ChEBI" id="CHEBI:15378"/>
        <dbReference type="ChEBI" id="CHEBI:30616"/>
        <dbReference type="ChEBI" id="CHEBI:43474"/>
        <dbReference type="ChEBI" id="CHEBI:456216"/>
        <dbReference type="EC" id="5.6.2.3"/>
    </reaction>
</comment>
<reference evidence="6 7" key="2">
    <citation type="journal article" date="2009" name="Stand. Genomic Sci.">
        <title>Complete genome sequence of Staphylothermus marinus Stetter and Fiala 1986 type strain F1.</title>
        <authorList>
            <person name="Anderson I.J."/>
            <person name="Sun H."/>
            <person name="Lapidus A."/>
            <person name="Copeland A."/>
            <person name="Glavina Del Rio T."/>
            <person name="Tice H."/>
            <person name="Dalin E."/>
            <person name="Lucas S."/>
            <person name="Barry K."/>
            <person name="Land M."/>
            <person name="Richardson P."/>
            <person name="Huber H."/>
            <person name="Kyrpides N.C."/>
        </authorList>
    </citation>
    <scope>NUCLEOTIDE SEQUENCE [LARGE SCALE GENOMIC DNA]</scope>
    <source>
        <strain evidence="7">ATCC 43588 / DSM 3639 / JCM 9404 / F1</strain>
    </source>
</reference>
<organism evidence="6 7">
    <name type="scientific">Staphylothermus marinus (strain ATCC 43588 / DSM 3639 / JCM 9404 / F1)</name>
    <dbReference type="NCBI Taxonomy" id="399550"/>
    <lineage>
        <taxon>Archaea</taxon>
        <taxon>Thermoproteota</taxon>
        <taxon>Thermoprotei</taxon>
        <taxon>Desulfurococcales</taxon>
        <taxon>Desulfurococcaceae</taxon>
        <taxon>Staphylothermus</taxon>
    </lineage>
</organism>
<dbReference type="EMBL" id="CP000575">
    <property type="protein sequence ID" value="ABN69691.1"/>
    <property type="molecule type" value="Genomic_DNA"/>
</dbReference>
<comment type="catalytic activity">
    <reaction evidence="2">
        <text>Couples ATP hydrolysis with the unwinding of duplex DNA by translocating in the 3'-5' direction.</text>
        <dbReference type="EC" id="5.6.2.4"/>
    </reaction>
</comment>
<dbReference type="Proteomes" id="UP000000254">
    <property type="component" value="Chromosome"/>
</dbReference>
<dbReference type="GO" id="GO:0043138">
    <property type="term" value="F:3'-5' DNA helicase activity"/>
    <property type="evidence" value="ECO:0007669"/>
    <property type="project" value="UniProtKB-EC"/>
</dbReference>
<dbReference type="AlphaFoldDB" id="A3DM31"/>
<evidence type="ECO:0000256" key="4">
    <source>
        <dbReference type="ARBA" id="ARBA00048988"/>
    </source>
</evidence>
<accession>A3DM31</accession>
<keyword evidence="7" id="KW-1185">Reference proteome</keyword>
<dbReference type="InterPro" id="IPR027417">
    <property type="entry name" value="P-loop_NTPase"/>
</dbReference>
<protein>
    <recommendedName>
        <fullName evidence="5">Helicase HerA central domain-containing protein</fullName>
    </recommendedName>
</protein>
<comment type="similarity">
    <text evidence="1">Belongs to the HerA family.</text>
</comment>
<dbReference type="OrthoDB" id="107033at2157"/>
<dbReference type="SUPFAM" id="SSF52540">
    <property type="entry name" value="P-loop containing nucleoside triphosphate hydrolases"/>
    <property type="match status" value="1"/>
</dbReference>
<dbReference type="STRING" id="399550.Smar_0584"/>
<evidence type="ECO:0000313" key="6">
    <source>
        <dbReference type="EMBL" id="ABN69691.1"/>
    </source>
</evidence>
<dbReference type="InterPro" id="IPR002789">
    <property type="entry name" value="HerA_central"/>
</dbReference>
<dbReference type="PANTHER" id="PTHR42957:SF2">
    <property type="entry name" value="HELICASE HERA CENTRAL DOMAIN-CONTAINING PROTEIN"/>
    <property type="match status" value="1"/>
</dbReference>
<evidence type="ECO:0000313" key="7">
    <source>
        <dbReference type="Proteomes" id="UP000000254"/>
    </source>
</evidence>
<name>A3DM31_STAMF</name>
<dbReference type="Pfam" id="PF01935">
    <property type="entry name" value="DUF87"/>
    <property type="match status" value="1"/>
</dbReference>
<dbReference type="KEGG" id="smr:Smar_0584"/>
<dbReference type="InterPro" id="IPR008571">
    <property type="entry name" value="HerA-like"/>
</dbReference>
<dbReference type="PANTHER" id="PTHR42957">
    <property type="entry name" value="HELICASE MJ1565-RELATED"/>
    <property type="match status" value="1"/>
</dbReference>
<reference evidence="7" key="1">
    <citation type="journal article" date="2009" name="BMC Genomics">
        <title>The complete genome sequence of Staphylothermus marinus reveals differences in sulfur metabolism among heterotrophic Crenarchaeota.</title>
        <authorList>
            <person name="Anderson I.J."/>
            <person name="Dharmarajan L."/>
            <person name="Rodriguez J."/>
            <person name="Hooper S."/>
            <person name="Porat I."/>
            <person name="Ulrich L.E."/>
            <person name="Elkins J.G."/>
            <person name="Mavromatis K."/>
            <person name="Sun H."/>
            <person name="Land M."/>
            <person name="Lapidus A."/>
            <person name="Lucas S."/>
            <person name="Barry K."/>
            <person name="Huber H."/>
            <person name="Zhulin I.B."/>
            <person name="Whitman W.B."/>
            <person name="Mukhopadhyay B."/>
            <person name="Woese C."/>
            <person name="Bristow J."/>
            <person name="Kyrpides N."/>
        </authorList>
    </citation>
    <scope>NUCLEOTIDE SEQUENCE [LARGE SCALE GENOMIC DNA]</scope>
    <source>
        <strain evidence="7">ATCC 43588 / DSM 3639 / JCM 9404 / F1</strain>
    </source>
</reference>
<evidence type="ECO:0000256" key="2">
    <source>
        <dbReference type="ARBA" id="ARBA00034617"/>
    </source>
</evidence>